<dbReference type="Proteomes" id="UP000002051">
    <property type="component" value="Chromosome 4"/>
</dbReference>
<protein>
    <submittedName>
        <fullName evidence="2">Endonuclease/exonuclease/phosphatase family protein</fullName>
    </submittedName>
</protein>
<evidence type="ECO:0000313" key="3">
    <source>
        <dbReference type="EnsemblPlants" id="KEH29537"/>
    </source>
</evidence>
<dbReference type="InterPro" id="IPR036691">
    <property type="entry name" value="Endo/exonu/phosph_ase_sf"/>
</dbReference>
<dbReference type="PANTHER" id="PTHR35218:SF9">
    <property type="entry name" value="ENDONUCLEASE_EXONUCLEASE_PHOSPHATASE DOMAIN-CONTAINING PROTEIN"/>
    <property type="match status" value="1"/>
</dbReference>
<dbReference type="Gene3D" id="3.60.10.10">
    <property type="entry name" value="Endonuclease/exonuclease/phosphatase"/>
    <property type="match status" value="1"/>
</dbReference>
<keyword evidence="2" id="KW-0255">Endonuclease</keyword>
<dbReference type="SUPFAM" id="SSF56219">
    <property type="entry name" value="DNase I-like"/>
    <property type="match status" value="1"/>
</dbReference>
<dbReference type="InterPro" id="IPR005135">
    <property type="entry name" value="Endo/exonuclease/phosphatase"/>
</dbReference>
<dbReference type="EnsemblPlants" id="KEH29537">
    <property type="protein sequence ID" value="KEH29537"/>
    <property type="gene ID" value="MTR_4g044433"/>
</dbReference>
<dbReference type="EMBL" id="CM001220">
    <property type="protein sequence ID" value="KEH29537.1"/>
    <property type="molecule type" value="Genomic_DNA"/>
</dbReference>
<dbReference type="PANTHER" id="PTHR35218">
    <property type="entry name" value="RNASE H DOMAIN-CONTAINING PROTEIN"/>
    <property type="match status" value="1"/>
</dbReference>
<reference evidence="2 4" key="1">
    <citation type="journal article" date="2011" name="Nature">
        <title>The Medicago genome provides insight into the evolution of rhizobial symbioses.</title>
        <authorList>
            <person name="Young N.D."/>
            <person name="Debelle F."/>
            <person name="Oldroyd G.E."/>
            <person name="Geurts R."/>
            <person name="Cannon S.B."/>
            <person name="Udvardi M.K."/>
            <person name="Benedito V.A."/>
            <person name="Mayer K.F."/>
            <person name="Gouzy J."/>
            <person name="Schoof H."/>
            <person name="Van de Peer Y."/>
            <person name="Proost S."/>
            <person name="Cook D.R."/>
            <person name="Meyers B.C."/>
            <person name="Spannagl M."/>
            <person name="Cheung F."/>
            <person name="De Mita S."/>
            <person name="Krishnakumar V."/>
            <person name="Gundlach H."/>
            <person name="Zhou S."/>
            <person name="Mudge J."/>
            <person name="Bharti A.K."/>
            <person name="Murray J.D."/>
            <person name="Naoumkina M.A."/>
            <person name="Rosen B."/>
            <person name="Silverstein K.A."/>
            <person name="Tang H."/>
            <person name="Rombauts S."/>
            <person name="Zhao P.X."/>
            <person name="Zhou P."/>
            <person name="Barbe V."/>
            <person name="Bardou P."/>
            <person name="Bechner M."/>
            <person name="Bellec A."/>
            <person name="Berger A."/>
            <person name="Berges H."/>
            <person name="Bidwell S."/>
            <person name="Bisseling T."/>
            <person name="Choisne N."/>
            <person name="Couloux A."/>
            <person name="Denny R."/>
            <person name="Deshpande S."/>
            <person name="Dai X."/>
            <person name="Doyle J.J."/>
            <person name="Dudez A.M."/>
            <person name="Farmer A.D."/>
            <person name="Fouteau S."/>
            <person name="Franken C."/>
            <person name="Gibelin C."/>
            <person name="Gish J."/>
            <person name="Goldstein S."/>
            <person name="Gonzalez A.J."/>
            <person name="Green P.J."/>
            <person name="Hallab A."/>
            <person name="Hartog M."/>
            <person name="Hua A."/>
            <person name="Humphray S.J."/>
            <person name="Jeong D.H."/>
            <person name="Jing Y."/>
            <person name="Jocker A."/>
            <person name="Kenton S.M."/>
            <person name="Kim D.J."/>
            <person name="Klee K."/>
            <person name="Lai H."/>
            <person name="Lang C."/>
            <person name="Lin S."/>
            <person name="Macmil S.L."/>
            <person name="Magdelenat G."/>
            <person name="Matthews L."/>
            <person name="McCorrison J."/>
            <person name="Monaghan E.L."/>
            <person name="Mun J.H."/>
            <person name="Najar F.Z."/>
            <person name="Nicholson C."/>
            <person name="Noirot C."/>
            <person name="O'Bleness M."/>
            <person name="Paule C.R."/>
            <person name="Poulain J."/>
            <person name="Prion F."/>
            <person name="Qin B."/>
            <person name="Qu C."/>
            <person name="Retzel E.F."/>
            <person name="Riddle C."/>
            <person name="Sallet E."/>
            <person name="Samain S."/>
            <person name="Samson N."/>
            <person name="Sanders I."/>
            <person name="Saurat O."/>
            <person name="Scarpelli C."/>
            <person name="Schiex T."/>
            <person name="Segurens B."/>
            <person name="Severin A.J."/>
            <person name="Sherrier D.J."/>
            <person name="Shi R."/>
            <person name="Sims S."/>
            <person name="Singer S.R."/>
            <person name="Sinharoy S."/>
            <person name="Sterck L."/>
            <person name="Viollet A."/>
            <person name="Wang B.B."/>
            <person name="Wang K."/>
            <person name="Wang M."/>
            <person name="Wang X."/>
            <person name="Warfsmann J."/>
            <person name="Weissenbach J."/>
            <person name="White D.D."/>
            <person name="White J.D."/>
            <person name="Wiley G.B."/>
            <person name="Wincker P."/>
            <person name="Xing Y."/>
            <person name="Yang L."/>
            <person name="Yao Z."/>
            <person name="Ying F."/>
            <person name="Zhai J."/>
            <person name="Zhou L."/>
            <person name="Zuber A."/>
            <person name="Denarie J."/>
            <person name="Dixon R.A."/>
            <person name="May G.D."/>
            <person name="Schwartz D.C."/>
            <person name="Rogers J."/>
            <person name="Quetier F."/>
            <person name="Town C.D."/>
            <person name="Roe B.A."/>
        </authorList>
    </citation>
    <scope>NUCLEOTIDE SEQUENCE [LARGE SCALE GENOMIC DNA]</scope>
    <source>
        <strain evidence="2">A17</strain>
        <strain evidence="3 4">cv. Jemalong A17</strain>
    </source>
</reference>
<keyword evidence="2" id="KW-0540">Nuclease</keyword>
<keyword evidence="4" id="KW-1185">Reference proteome</keyword>
<dbReference type="AlphaFoldDB" id="A0A072UIN7"/>
<proteinExistence type="predicted"/>
<feature type="domain" description="Endonuclease/exonuclease/phosphatase" evidence="1">
    <location>
        <begin position="23"/>
        <end position="131"/>
    </location>
</feature>
<evidence type="ECO:0000259" key="1">
    <source>
        <dbReference type="Pfam" id="PF03372"/>
    </source>
</evidence>
<keyword evidence="2" id="KW-0378">Hydrolase</keyword>
<dbReference type="HOGENOM" id="CLU_091863_1_0_1"/>
<evidence type="ECO:0000313" key="2">
    <source>
        <dbReference type="EMBL" id="KEH29537.1"/>
    </source>
</evidence>
<dbReference type="GO" id="GO:0004519">
    <property type="term" value="F:endonuclease activity"/>
    <property type="evidence" value="ECO:0007669"/>
    <property type="project" value="UniProtKB-KW"/>
</dbReference>
<name>A0A072UIN7_MEDTR</name>
<accession>A0A072UIN7</accession>
<reference evidence="2 4" key="2">
    <citation type="journal article" date="2014" name="BMC Genomics">
        <title>An improved genome release (version Mt4.0) for the model legume Medicago truncatula.</title>
        <authorList>
            <person name="Tang H."/>
            <person name="Krishnakumar V."/>
            <person name="Bidwell S."/>
            <person name="Rosen B."/>
            <person name="Chan A."/>
            <person name="Zhou S."/>
            <person name="Gentzbittel L."/>
            <person name="Childs K.L."/>
            <person name="Yandell M."/>
            <person name="Gundlach H."/>
            <person name="Mayer K.F."/>
            <person name="Schwartz D.C."/>
            <person name="Town C.D."/>
        </authorList>
    </citation>
    <scope>GENOME REANNOTATION</scope>
    <source>
        <strain evidence="2">A17</strain>
        <strain evidence="3 4">cv. Jemalong A17</strain>
    </source>
</reference>
<organism evidence="2 4">
    <name type="scientific">Medicago truncatula</name>
    <name type="common">Barrel medic</name>
    <name type="synonym">Medicago tribuloides</name>
    <dbReference type="NCBI Taxonomy" id="3880"/>
    <lineage>
        <taxon>Eukaryota</taxon>
        <taxon>Viridiplantae</taxon>
        <taxon>Streptophyta</taxon>
        <taxon>Embryophyta</taxon>
        <taxon>Tracheophyta</taxon>
        <taxon>Spermatophyta</taxon>
        <taxon>Magnoliopsida</taxon>
        <taxon>eudicotyledons</taxon>
        <taxon>Gunneridae</taxon>
        <taxon>Pentapetalae</taxon>
        <taxon>rosids</taxon>
        <taxon>fabids</taxon>
        <taxon>Fabales</taxon>
        <taxon>Fabaceae</taxon>
        <taxon>Papilionoideae</taxon>
        <taxon>50 kb inversion clade</taxon>
        <taxon>NPAAA clade</taxon>
        <taxon>Hologalegina</taxon>
        <taxon>IRL clade</taxon>
        <taxon>Trifolieae</taxon>
        <taxon>Medicago</taxon>
    </lineage>
</organism>
<evidence type="ECO:0000313" key="4">
    <source>
        <dbReference type="Proteomes" id="UP000002051"/>
    </source>
</evidence>
<sequence>MTTVAWNCRVEINKIEEFRYLLGYDFCFAPARNNRGTGIALFWRNTVNCSIVNYSANHISAKIEEVSCRAWIFTGFYGYPEIARRRDYWNFIRSLARKITLSWCLMGDFNDILHSDQKKGRAIRPNWLIRGFRQAIQDAGLIDVQMEDDL</sequence>
<gene>
    <name evidence="2" type="ordered locus">MTR_4g044433</name>
</gene>
<reference evidence="3" key="3">
    <citation type="submission" date="2015-04" db="UniProtKB">
        <authorList>
            <consortium name="EnsemblPlants"/>
        </authorList>
    </citation>
    <scope>IDENTIFICATION</scope>
    <source>
        <strain evidence="3">cv. Jemalong A17</strain>
    </source>
</reference>
<dbReference type="Pfam" id="PF03372">
    <property type="entry name" value="Exo_endo_phos"/>
    <property type="match status" value="1"/>
</dbReference>